<dbReference type="AlphaFoldDB" id="A0A914H0A6"/>
<proteinExistence type="predicted"/>
<feature type="region of interest" description="Disordered" evidence="1">
    <location>
        <begin position="33"/>
        <end position="69"/>
    </location>
</feature>
<sequence length="69" mass="7881">MILQCGRVNQITHSDQIGSDQITHLRSGLIRSPISDRVRSDHPSQVRSDQISYQITRRVRSDHQSQVGE</sequence>
<accession>A0A914H0A6</accession>
<organism evidence="2 3">
    <name type="scientific">Globodera rostochiensis</name>
    <name type="common">Golden nematode worm</name>
    <name type="synonym">Heterodera rostochiensis</name>
    <dbReference type="NCBI Taxonomy" id="31243"/>
    <lineage>
        <taxon>Eukaryota</taxon>
        <taxon>Metazoa</taxon>
        <taxon>Ecdysozoa</taxon>
        <taxon>Nematoda</taxon>
        <taxon>Chromadorea</taxon>
        <taxon>Rhabditida</taxon>
        <taxon>Tylenchina</taxon>
        <taxon>Tylenchomorpha</taxon>
        <taxon>Tylenchoidea</taxon>
        <taxon>Heteroderidae</taxon>
        <taxon>Heteroderinae</taxon>
        <taxon>Globodera</taxon>
    </lineage>
</organism>
<keyword evidence="2" id="KW-1185">Reference proteome</keyword>
<feature type="compositionally biased region" description="Polar residues" evidence="1">
    <location>
        <begin position="45"/>
        <end position="55"/>
    </location>
</feature>
<protein>
    <submittedName>
        <fullName evidence="3">Uncharacterized protein</fullName>
    </submittedName>
</protein>
<reference evidence="3" key="1">
    <citation type="submission" date="2022-11" db="UniProtKB">
        <authorList>
            <consortium name="WormBaseParasite"/>
        </authorList>
    </citation>
    <scope>IDENTIFICATION</scope>
</reference>
<feature type="compositionally biased region" description="Basic and acidic residues" evidence="1">
    <location>
        <begin position="34"/>
        <end position="44"/>
    </location>
</feature>
<dbReference type="Proteomes" id="UP000887572">
    <property type="component" value="Unplaced"/>
</dbReference>
<dbReference type="WBParaSite" id="Gr19_v10_g1244.t1">
    <property type="protein sequence ID" value="Gr19_v10_g1244.t1"/>
    <property type="gene ID" value="Gr19_v10_g1244"/>
</dbReference>
<name>A0A914H0A6_GLORO</name>
<evidence type="ECO:0000313" key="2">
    <source>
        <dbReference type="Proteomes" id="UP000887572"/>
    </source>
</evidence>
<evidence type="ECO:0000313" key="3">
    <source>
        <dbReference type="WBParaSite" id="Gr19_v10_g1244.t1"/>
    </source>
</evidence>
<evidence type="ECO:0000256" key="1">
    <source>
        <dbReference type="SAM" id="MobiDB-lite"/>
    </source>
</evidence>